<evidence type="ECO:0000256" key="10">
    <source>
        <dbReference type="ARBA" id="ARBA00022729"/>
    </source>
</evidence>
<keyword evidence="6" id="KW-1170">Fusion of virus membrane with host endosomal membrane</keyword>
<keyword evidence="14" id="KW-1043">Host membrane</keyword>
<keyword evidence="17" id="KW-1015">Disulfide bond</keyword>
<keyword evidence="7" id="KW-0945">Host-virus interaction</keyword>
<evidence type="ECO:0000259" key="26">
    <source>
        <dbReference type="Pfam" id="PF19019"/>
    </source>
</evidence>
<keyword evidence="20" id="KW-1160">Virus entry into host cell</keyword>
<evidence type="ECO:0000256" key="4">
    <source>
        <dbReference type="ARBA" id="ARBA00015294"/>
    </source>
</evidence>
<feature type="transmembrane region" description="Helical" evidence="23">
    <location>
        <begin position="986"/>
        <end position="1011"/>
    </location>
</feature>
<comment type="subcellular location">
    <subcellularLocation>
        <location evidence="1">Host Golgi apparatus membrane</location>
        <topology evidence="1">Single-pass type I membrane protein</topology>
    </subcellularLocation>
    <subcellularLocation>
        <location evidence="2">Host endoplasmic reticulum membrane</location>
        <topology evidence="2">Single-pass type I membrane protein</topology>
    </subcellularLocation>
    <subcellularLocation>
        <location evidence="3">Virion membrane</location>
        <topology evidence="3">Single-pass type I membrane protein</topology>
    </subcellularLocation>
</comment>
<reference evidence="27 28" key="1">
    <citation type="journal article" date="2014" name="J. Gen. Virol.">
        <title>Characterization of the Sandfly fever Naples species complex and description of a new Karimabad species complex (genus Phlebovirus, family Bunyaviridae).</title>
        <authorList>
            <person name="Palacios G."/>
            <person name="Tesh R.B."/>
            <person name="Savji N."/>
            <person name="Travassos da Rosa A.P."/>
            <person name="Guzman H."/>
            <person name="Bussetti A.V."/>
            <person name="Desai A."/>
            <person name="Ladner J."/>
            <person name="Sanchez-Seco M."/>
            <person name="Lipkin W.I."/>
        </authorList>
    </citation>
    <scope>NUCLEOTIDE SEQUENCE [LARGE SCALE GENOMIC DNA]</scope>
    <source>
        <strain evidence="27">Dak ANBr 496d</strain>
    </source>
</reference>
<protein>
    <recommendedName>
        <fullName evidence="4">Envelopment polyprotein</fullName>
    </recommendedName>
    <alternativeName>
        <fullName evidence="21">M polyprotein</fullName>
    </alternativeName>
</protein>
<evidence type="ECO:0000256" key="8">
    <source>
        <dbReference type="ARBA" id="ARBA00022595"/>
    </source>
</evidence>
<dbReference type="InterPro" id="IPR009878">
    <property type="entry name" value="Phlebovirus_G2_fusion"/>
</dbReference>
<dbReference type="GO" id="GO:0039654">
    <property type="term" value="P:fusion of virus membrane with host endosome membrane"/>
    <property type="evidence" value="ECO:0007669"/>
    <property type="project" value="UniProtKB-KW"/>
</dbReference>
<organism evidence="27 28">
    <name type="scientific">Gordil virus</name>
    <dbReference type="NCBI Taxonomy" id="1460451"/>
    <lineage>
        <taxon>Viruses</taxon>
        <taxon>Riboviria</taxon>
        <taxon>Orthornavirae</taxon>
        <taxon>Negarnaviricota</taxon>
        <taxon>Polyploviricotina</taxon>
        <taxon>Bunyaviricetes</taxon>
        <taxon>Hareavirales</taxon>
        <taxon>Phenuiviridae</taxon>
        <taxon>Phlebovirus</taxon>
        <taxon>Phlebovirus gordilense</taxon>
    </lineage>
</organism>
<accession>W8JJ12</accession>
<dbReference type="Pfam" id="PF07243">
    <property type="entry name" value="Phlebovirus_G1"/>
    <property type="match status" value="1"/>
</dbReference>
<dbReference type="GO" id="GO:0046718">
    <property type="term" value="P:symbiont entry into host cell"/>
    <property type="evidence" value="ECO:0007669"/>
    <property type="project" value="UniProtKB-KW"/>
</dbReference>
<comment type="similarity">
    <text evidence="22">Belongs to the phlebovirus envelope glycoprotein family.</text>
</comment>
<keyword evidence="16 23" id="KW-0472">Membrane</keyword>
<dbReference type="KEGG" id="vg:65101304"/>
<sequence length="1021" mass="113816">MGQWWLFYFGPNLFDVTCHLLYFQTCAPWKIQSDPLLYPFFVNNYDQYSILEATKDTTQIITEETSVCELSTSSSTLQTCGQQSTFIKKDCSGDIRAIFYINLNAKLEVVTCKKNEVLAKTCNFCIKKSGEVSPVLYKPVQDAFCQQGGSSKVISVRYSKDLCAIGGFRIKSCDRSFSRFEKMPFVVLGQKKIYLESLKMRSRQELLESQFACFKVKESGQNGEFERVSPSMCKGVTTASTKKCSGDEYFCNHFPCETANPEAHCFIRKHSATVEVNINGLWIKPKCIGYEMVAVKRINLRVEEISQRECTSCLWECNKNEILIKTHGPKITSGVACSHGSCKSVSQQPSTFFKIDYPGNSNIIGGKIGIHMTEETSPSNIHLTIQCEKRESCEASDCLFCRHGLLNYQCHTVASALILSVLLSGVLASVIFMLSRSARAVRIMTSALTTPLRWVCLVIKWVMAKWKASIQQRVRRTNEAIGWERRDVEAAPVRRGVPNRYVFYGATILSLLTVVDGCSESVIADSQIMSCTTDGSTTNCKASGISVLQLGPIGSESCIILKGLQSSEKHFISIKTISSELVCKEGESFWTTLYTPVCLSSRRCHLMGDCTGDNCLKWKHNETSMEFAGRTHAEVINENKCFEQGGGWGYGCFNVNPSCLFVHSYLKPVYKHGFKVFKCSAWNHRIKLHIRTPKQDYDLSLMALSTQPTEWGTIGLVLEAEGITGTNSYSFMRHGSGSYAIIDEEYSMEPRKGFLGEVRCPTEESAVRAMNFCKVAPNLIEYQPETDIVECRTSMIDPLTVFNRGSLPQVRGRYTFSQSIEKTTVQAMTTGVIRASVRLNFDEYDIQFVSTKTNCDSTFNSLTGCYSCDEGAKLCVKIKTAASAIYHLVSNDGSINMIKKVEKDANNLCSVFHFNKPVVEIEASYDCGGESKPMMIKGTLVAIAPHDDRITEGGSSIVINPKSKGIDLMAWLSGLSSWMGGPIKTILTIIGLLLLGFVICVLSAYLIKFILWQALNHKKKN</sequence>
<keyword evidence="8" id="KW-1162">Viral penetration into host cytoplasm</keyword>
<evidence type="ECO:0000256" key="12">
    <source>
        <dbReference type="ARBA" id="ARBA00022812"/>
    </source>
</evidence>
<feature type="transmembrane region" description="Helical" evidence="23">
    <location>
        <begin position="413"/>
        <end position="434"/>
    </location>
</feature>
<dbReference type="GO" id="GO:0016020">
    <property type="term" value="C:membrane"/>
    <property type="evidence" value="ECO:0007669"/>
    <property type="project" value="InterPro"/>
</dbReference>
<evidence type="ECO:0000259" key="24">
    <source>
        <dbReference type="Pfam" id="PF07243"/>
    </source>
</evidence>
<feature type="domain" description="Phlebovirus glycoprotein G2 fusion" evidence="25">
    <location>
        <begin position="518"/>
        <end position="832"/>
    </location>
</feature>
<evidence type="ECO:0000256" key="6">
    <source>
        <dbReference type="ARBA" id="ARBA00022510"/>
    </source>
</evidence>
<evidence type="ECO:0000256" key="3">
    <source>
        <dbReference type="ARBA" id="ARBA00004563"/>
    </source>
</evidence>
<evidence type="ECO:0000259" key="25">
    <source>
        <dbReference type="Pfam" id="PF07245"/>
    </source>
</evidence>
<dbReference type="GO" id="GO:0044178">
    <property type="term" value="C:host cell Golgi membrane"/>
    <property type="evidence" value="ECO:0007669"/>
    <property type="project" value="UniProtKB-SubCell"/>
</dbReference>
<evidence type="ECO:0000256" key="9">
    <source>
        <dbReference type="ARBA" id="ARBA00022692"/>
    </source>
</evidence>
<evidence type="ECO:0000256" key="19">
    <source>
        <dbReference type="ARBA" id="ARBA00023184"/>
    </source>
</evidence>
<evidence type="ECO:0000256" key="14">
    <source>
        <dbReference type="ARBA" id="ARBA00022870"/>
    </source>
</evidence>
<dbReference type="Pfam" id="PF07245">
    <property type="entry name" value="Phlebovirus_G2"/>
    <property type="match status" value="1"/>
</dbReference>
<keyword evidence="5" id="KW-1168">Fusion of virus membrane with host membrane</keyword>
<dbReference type="GO" id="GO:0055036">
    <property type="term" value="C:virion membrane"/>
    <property type="evidence" value="ECO:0007669"/>
    <property type="project" value="UniProtKB-SubCell"/>
</dbReference>
<dbReference type="InterPro" id="IPR010826">
    <property type="entry name" value="Phlebovirus_G1"/>
</dbReference>
<dbReference type="EMBL" id="KF297901">
    <property type="protein sequence ID" value="AHK60928.1"/>
    <property type="molecule type" value="Genomic_RNA"/>
</dbReference>
<feature type="domain" description="Phlebovirus glycoprotein G1" evidence="24">
    <location>
        <begin position="15"/>
        <end position="513"/>
    </location>
</feature>
<evidence type="ECO:0000313" key="27">
    <source>
        <dbReference type="EMBL" id="AHK60928.1"/>
    </source>
</evidence>
<keyword evidence="12" id="KW-1040">Host Golgi apparatus</keyword>
<dbReference type="RefSeq" id="YP_010086149.1">
    <property type="nucleotide sequence ID" value="NC_055364.1"/>
</dbReference>
<evidence type="ECO:0000256" key="16">
    <source>
        <dbReference type="ARBA" id="ARBA00023136"/>
    </source>
</evidence>
<dbReference type="GO" id="GO:0019062">
    <property type="term" value="P:virion attachment to host cell"/>
    <property type="evidence" value="ECO:0007669"/>
    <property type="project" value="UniProtKB-KW"/>
</dbReference>
<evidence type="ECO:0000256" key="21">
    <source>
        <dbReference type="ARBA" id="ARBA00031199"/>
    </source>
</evidence>
<keyword evidence="15 23" id="KW-1133">Transmembrane helix</keyword>
<feature type="domain" description="Phlebovirus glycoprotein G2 C-terminal" evidence="26">
    <location>
        <begin position="854"/>
        <end position="1020"/>
    </location>
</feature>
<dbReference type="Gene3D" id="2.60.40.3770">
    <property type="match status" value="1"/>
</dbReference>
<proteinExistence type="inferred from homology"/>
<evidence type="ECO:0000256" key="2">
    <source>
        <dbReference type="ARBA" id="ARBA00004482"/>
    </source>
</evidence>
<dbReference type="GeneID" id="65101304"/>
<keyword evidence="13" id="KW-0946">Virion</keyword>
<dbReference type="GO" id="GO:0044167">
    <property type="term" value="C:host cell endoplasmic reticulum membrane"/>
    <property type="evidence" value="ECO:0007669"/>
    <property type="project" value="UniProtKB-SubCell"/>
</dbReference>
<dbReference type="Gene3D" id="2.60.98.50">
    <property type="match status" value="3"/>
</dbReference>
<evidence type="ECO:0000256" key="15">
    <source>
        <dbReference type="ARBA" id="ARBA00022989"/>
    </source>
</evidence>
<keyword evidence="28" id="KW-1185">Reference proteome</keyword>
<evidence type="ECO:0000256" key="13">
    <source>
        <dbReference type="ARBA" id="ARBA00022844"/>
    </source>
</evidence>
<evidence type="ECO:0000256" key="17">
    <source>
        <dbReference type="ARBA" id="ARBA00023157"/>
    </source>
</evidence>
<evidence type="ECO:0000313" key="28">
    <source>
        <dbReference type="Proteomes" id="UP000136942"/>
    </source>
</evidence>
<keyword evidence="11" id="KW-1161">Viral attachment to host cell</keyword>
<evidence type="ECO:0000256" key="20">
    <source>
        <dbReference type="ARBA" id="ARBA00023296"/>
    </source>
</evidence>
<keyword evidence="9 23" id="KW-0812">Transmembrane</keyword>
<evidence type="ECO:0000256" key="5">
    <source>
        <dbReference type="ARBA" id="ARBA00022506"/>
    </source>
</evidence>
<dbReference type="Pfam" id="PF19019">
    <property type="entry name" value="Phlebo_G2_C"/>
    <property type="match status" value="1"/>
</dbReference>
<evidence type="ECO:0000256" key="11">
    <source>
        <dbReference type="ARBA" id="ARBA00022804"/>
    </source>
</evidence>
<evidence type="ECO:0000256" key="18">
    <source>
        <dbReference type="ARBA" id="ARBA00023180"/>
    </source>
</evidence>
<keyword evidence="18" id="KW-0325">Glycoprotein</keyword>
<name>W8JJ12_9VIRU</name>
<keyword evidence="10" id="KW-0732">Signal</keyword>
<evidence type="ECO:0000256" key="22">
    <source>
        <dbReference type="ARBA" id="ARBA00033745"/>
    </source>
</evidence>
<dbReference type="Proteomes" id="UP000136942">
    <property type="component" value="Genome"/>
</dbReference>
<keyword evidence="19" id="KW-1038">Host endoplasmic reticulum</keyword>
<evidence type="ECO:0000256" key="7">
    <source>
        <dbReference type="ARBA" id="ARBA00022581"/>
    </source>
</evidence>
<evidence type="ECO:0000256" key="1">
    <source>
        <dbReference type="ARBA" id="ARBA00004244"/>
    </source>
</evidence>
<evidence type="ECO:0000256" key="23">
    <source>
        <dbReference type="SAM" id="Phobius"/>
    </source>
</evidence>
<dbReference type="InterPro" id="IPR043603">
    <property type="entry name" value="Phlebo_G2_C"/>
</dbReference>